<evidence type="ECO:0000259" key="2">
    <source>
        <dbReference type="Pfam" id="PF04577"/>
    </source>
</evidence>
<dbReference type="EMBL" id="QDDR01000004">
    <property type="protein sequence ID" value="PVE47597.1"/>
    <property type="molecule type" value="Genomic_DNA"/>
</dbReference>
<dbReference type="Pfam" id="PF04577">
    <property type="entry name" value="Glyco_transf_61"/>
    <property type="match status" value="1"/>
</dbReference>
<feature type="region of interest" description="Disordered" evidence="1">
    <location>
        <begin position="415"/>
        <end position="442"/>
    </location>
</feature>
<dbReference type="InterPro" id="IPR049625">
    <property type="entry name" value="Glyco_transf_61_cat"/>
</dbReference>
<evidence type="ECO:0000313" key="4">
    <source>
        <dbReference type="Proteomes" id="UP000244810"/>
    </source>
</evidence>
<dbReference type="AlphaFoldDB" id="A0A2T7USA7"/>
<reference evidence="3 4" key="1">
    <citation type="journal article" date="2011" name="Syst. Appl. Microbiol.">
        <title>Defluviimonas denitrificans gen. nov., sp. nov., and Pararhodobacter aggregans gen. nov., sp. nov., non-phototrophic Rhodobacteraceae from the biofilter of a marine aquaculture.</title>
        <authorList>
            <person name="Foesel B.U."/>
            <person name="Drake H.L."/>
            <person name="Schramm A."/>
        </authorList>
    </citation>
    <scope>NUCLEOTIDE SEQUENCE [LARGE SCALE GENOMIC DNA]</scope>
    <source>
        <strain evidence="3 4">D1-19</strain>
    </source>
</reference>
<sequence>MDVDTDFREAADTRSRADRQPTPSASGLPPVLTFRDVLAGPSADRNTPGVLWPDFDSQTHARLWRRNRAVCTRPEIDGSNPVIVTDPGMFVSMYDNHFGHMVAETVPRLPQSLVEAPDMPLCFTCDRPMRVDQTSGMFRSVLGWLDVPPEQVRLIHEPTMFRELHVAVQAEYLDGPPPLQGYLDLLEARIGHKIDPVRPEGITFVTREGLAPQKGRHAAESYLTACLKELGVRIVHPEALPLPDQMQIYASSRYLVFSEGSAAHGRQLLGRVDQHISILRRRYRSQLAMNQLQPRCASLSYVPSFGGSLHVADEWGKKIRHAMASLYAVAPVLAHFEALGVPLRRVWDNETYLRLRDEDVLEWVKRMYRSDIQPWLKPYNTDAYLLDQFEPLGLGHLRARAAALIGASRPPVASVHPAAAQKVPPPPPPQPPATQAPGTDLRRSTIALRGERGIDLFARIMEPGQMRPGFRCIATLVGQGAEARLHLYRHALIPHIRVLTGVAAEAQNDPVLAARFSLFDPEGWPQPGGADPSRIVQYHDLIAAWQVADAVARRFLARLEHRPDGLLAEPGALVSGIGPLHDFNRLTLGVQAARLLEPVLAKRLDTRQPLGEATESTGQALRLLDDLCTRAGEAELARACRALAARIEA</sequence>
<feature type="compositionally biased region" description="Basic and acidic residues" evidence="1">
    <location>
        <begin position="1"/>
        <end position="19"/>
    </location>
</feature>
<feature type="region of interest" description="Disordered" evidence="1">
    <location>
        <begin position="1"/>
        <end position="31"/>
    </location>
</feature>
<feature type="domain" description="Glycosyltransferase 61 catalytic" evidence="2">
    <location>
        <begin position="98"/>
        <end position="264"/>
    </location>
</feature>
<organism evidence="3 4">
    <name type="scientific">Pararhodobacter aggregans</name>
    <dbReference type="NCBI Taxonomy" id="404875"/>
    <lineage>
        <taxon>Bacteria</taxon>
        <taxon>Pseudomonadati</taxon>
        <taxon>Pseudomonadota</taxon>
        <taxon>Alphaproteobacteria</taxon>
        <taxon>Rhodobacterales</taxon>
        <taxon>Paracoccaceae</taxon>
        <taxon>Pararhodobacter</taxon>
    </lineage>
</organism>
<comment type="caution">
    <text evidence="3">The sequence shown here is derived from an EMBL/GenBank/DDBJ whole genome shotgun (WGS) entry which is preliminary data.</text>
</comment>
<evidence type="ECO:0000256" key="1">
    <source>
        <dbReference type="SAM" id="MobiDB-lite"/>
    </source>
</evidence>
<accession>A0A2T7USA7</accession>
<keyword evidence="4" id="KW-1185">Reference proteome</keyword>
<name>A0A2T7USA7_9RHOB</name>
<evidence type="ECO:0000313" key="3">
    <source>
        <dbReference type="EMBL" id="PVE47597.1"/>
    </source>
</evidence>
<dbReference type="Proteomes" id="UP000244810">
    <property type="component" value="Unassembled WGS sequence"/>
</dbReference>
<dbReference type="GO" id="GO:0016757">
    <property type="term" value="F:glycosyltransferase activity"/>
    <property type="evidence" value="ECO:0007669"/>
    <property type="project" value="InterPro"/>
</dbReference>
<protein>
    <recommendedName>
        <fullName evidence="2">Glycosyltransferase 61 catalytic domain-containing protein</fullName>
    </recommendedName>
</protein>
<proteinExistence type="predicted"/>
<feature type="compositionally biased region" description="Pro residues" evidence="1">
    <location>
        <begin position="423"/>
        <end position="434"/>
    </location>
</feature>
<gene>
    <name evidence="3" type="ORF">DDE23_09100</name>
</gene>